<dbReference type="PANTHER" id="PTHR34220">
    <property type="entry name" value="SENSOR HISTIDINE KINASE YPDA"/>
    <property type="match status" value="1"/>
</dbReference>
<feature type="transmembrane region" description="Helical" evidence="2">
    <location>
        <begin position="58"/>
        <end position="78"/>
    </location>
</feature>
<dbReference type="GO" id="GO:0000155">
    <property type="term" value="F:phosphorelay sensor kinase activity"/>
    <property type="evidence" value="ECO:0007669"/>
    <property type="project" value="InterPro"/>
</dbReference>
<protein>
    <submittedName>
        <fullName evidence="4">Sensor protein lytS</fullName>
    </submittedName>
</protein>
<evidence type="ECO:0000256" key="1">
    <source>
        <dbReference type="SAM" id="Coils"/>
    </source>
</evidence>
<reference evidence="4 5" key="1">
    <citation type="submission" date="2019-12" db="EMBL/GenBank/DDBJ databases">
        <title>Spirosoma sp. HMF4905 genome sequencing and assembly.</title>
        <authorList>
            <person name="Kang H."/>
            <person name="Cha I."/>
            <person name="Kim H."/>
            <person name="Joh K."/>
        </authorList>
    </citation>
    <scope>NUCLEOTIDE SEQUENCE [LARGE SCALE GENOMIC DNA]</scope>
    <source>
        <strain evidence="4 5">HMF4905</strain>
    </source>
</reference>
<dbReference type="GO" id="GO:0016020">
    <property type="term" value="C:membrane"/>
    <property type="evidence" value="ECO:0007669"/>
    <property type="project" value="InterPro"/>
</dbReference>
<evidence type="ECO:0000313" key="5">
    <source>
        <dbReference type="Proteomes" id="UP000436006"/>
    </source>
</evidence>
<feature type="transmembrane region" description="Helical" evidence="2">
    <location>
        <begin position="24"/>
        <end position="46"/>
    </location>
</feature>
<dbReference type="Proteomes" id="UP000436006">
    <property type="component" value="Unassembled WGS sequence"/>
</dbReference>
<evidence type="ECO:0000259" key="3">
    <source>
        <dbReference type="Pfam" id="PF06580"/>
    </source>
</evidence>
<feature type="transmembrane region" description="Helical" evidence="2">
    <location>
        <begin position="98"/>
        <end position="115"/>
    </location>
</feature>
<keyword evidence="5" id="KW-1185">Reference proteome</keyword>
<evidence type="ECO:0000313" key="4">
    <source>
        <dbReference type="EMBL" id="MVM33487.1"/>
    </source>
</evidence>
<name>A0A7K1SI41_9BACT</name>
<feature type="coiled-coil region" evidence="1">
    <location>
        <begin position="131"/>
        <end position="165"/>
    </location>
</feature>
<feature type="domain" description="Signal transduction histidine kinase internal region" evidence="3">
    <location>
        <begin position="156"/>
        <end position="232"/>
    </location>
</feature>
<dbReference type="PANTHER" id="PTHR34220:SF7">
    <property type="entry name" value="SENSOR HISTIDINE KINASE YPDA"/>
    <property type="match status" value="1"/>
</dbReference>
<dbReference type="AlphaFoldDB" id="A0A7K1SI41"/>
<gene>
    <name evidence="4" type="ORF">GO755_25850</name>
</gene>
<sequence>MAICMLTDIGLLLLSDKDWYQTSAGHIVSGLYWCLLIGISVLGIRIAAKRPNATGKTFIMGSIFMLLNEMYVLIYALIHKWPFPDTIVSIDLQRQLLWGGRIFELLWFSICLVFYQRYVAVTKAIEQTQLTEQLKQERLEAELSMRRLEQEKTDVQLRALQAQVNPHFLFNSLNSLSALIDDDQQQASQFVDQLSLVYRYLLKTTDQSLTTLASELDFIDSYYHLLKTRHGNGLTLTVHVDSAYQTRLIPPLTLQLLVENAVKHNIILASNPLCIDIFTDEVGYLVVRNNLQRKRTLVLSNGIGLSTILTQYHKLDQPAPDIIEGDGRFTVRLPLIQSQVELV</sequence>
<dbReference type="InterPro" id="IPR050640">
    <property type="entry name" value="Bact_2-comp_sensor_kinase"/>
</dbReference>
<organism evidence="4 5">
    <name type="scientific">Spirosoma arboris</name>
    <dbReference type="NCBI Taxonomy" id="2682092"/>
    <lineage>
        <taxon>Bacteria</taxon>
        <taxon>Pseudomonadati</taxon>
        <taxon>Bacteroidota</taxon>
        <taxon>Cytophagia</taxon>
        <taxon>Cytophagales</taxon>
        <taxon>Cytophagaceae</taxon>
        <taxon>Spirosoma</taxon>
    </lineage>
</organism>
<dbReference type="Pfam" id="PF06580">
    <property type="entry name" value="His_kinase"/>
    <property type="match status" value="1"/>
</dbReference>
<keyword evidence="1" id="KW-0175">Coiled coil</keyword>
<dbReference type="InterPro" id="IPR010559">
    <property type="entry name" value="Sig_transdc_His_kin_internal"/>
</dbReference>
<keyword evidence="2" id="KW-1133">Transmembrane helix</keyword>
<accession>A0A7K1SI41</accession>
<keyword evidence="2" id="KW-0472">Membrane</keyword>
<comment type="caution">
    <text evidence="4">The sequence shown here is derived from an EMBL/GenBank/DDBJ whole genome shotgun (WGS) entry which is preliminary data.</text>
</comment>
<keyword evidence="2" id="KW-0812">Transmembrane</keyword>
<evidence type="ECO:0000256" key="2">
    <source>
        <dbReference type="SAM" id="Phobius"/>
    </source>
</evidence>
<dbReference type="EMBL" id="WPIN01000011">
    <property type="protein sequence ID" value="MVM33487.1"/>
    <property type="molecule type" value="Genomic_DNA"/>
</dbReference>
<proteinExistence type="predicted"/>